<feature type="region of interest" description="Disordered" evidence="1">
    <location>
        <begin position="91"/>
        <end position="120"/>
    </location>
</feature>
<evidence type="ECO:0000256" key="1">
    <source>
        <dbReference type="SAM" id="MobiDB-lite"/>
    </source>
</evidence>
<proteinExistence type="predicted"/>
<evidence type="ECO:0000313" key="3">
    <source>
        <dbReference type="Proteomes" id="UP000544331"/>
    </source>
</evidence>
<protein>
    <submittedName>
        <fullName evidence="2">Uncharacterized protein</fullName>
    </submittedName>
</protein>
<sequence length="120" mass="13508">MSLAPPTTTVHPKHKVWVCEEKDVNGTKCETRNDVNDLMCRNCYYVVGGWTKVKAEDKDEKEIGQLHSYEDGVAKWQYYIHFLNRGPIMEDAPGNNATAPRGTIDGLSTNGAHPMEELSR</sequence>
<name>A0A8H5YXQ1_9HYPO</name>
<keyword evidence="3" id="KW-1185">Reference proteome</keyword>
<comment type="caution">
    <text evidence="2">The sequence shown here is derived from an EMBL/GenBank/DDBJ whole genome shotgun (WGS) entry which is preliminary data.</text>
</comment>
<dbReference type="EMBL" id="JAAOAN010000129">
    <property type="protein sequence ID" value="KAF5720618.1"/>
    <property type="molecule type" value="Genomic_DNA"/>
</dbReference>
<dbReference type="AlphaFoldDB" id="A0A8H5YXQ1"/>
<reference evidence="2 3" key="1">
    <citation type="submission" date="2020-05" db="EMBL/GenBank/DDBJ databases">
        <title>Identification and distribution of gene clusters putatively required for synthesis of sphingolipid metabolism inhibitors in phylogenetically diverse species of the filamentous fungus Fusarium.</title>
        <authorList>
            <person name="Kim H.-S."/>
            <person name="Busman M."/>
            <person name="Brown D.W."/>
            <person name="Divon H."/>
            <person name="Uhlig S."/>
            <person name="Proctor R.H."/>
        </authorList>
    </citation>
    <scope>NUCLEOTIDE SEQUENCE [LARGE SCALE GENOMIC DNA]</scope>
    <source>
        <strain evidence="2 3">NRRL 66235</strain>
    </source>
</reference>
<dbReference type="OrthoDB" id="5070218at2759"/>
<gene>
    <name evidence="2" type="ORF">FMUND_4106</name>
</gene>
<accession>A0A8H5YXQ1</accession>
<organism evidence="2 3">
    <name type="scientific">Fusarium mundagurra</name>
    <dbReference type="NCBI Taxonomy" id="1567541"/>
    <lineage>
        <taxon>Eukaryota</taxon>
        <taxon>Fungi</taxon>
        <taxon>Dikarya</taxon>
        <taxon>Ascomycota</taxon>
        <taxon>Pezizomycotina</taxon>
        <taxon>Sordariomycetes</taxon>
        <taxon>Hypocreomycetidae</taxon>
        <taxon>Hypocreales</taxon>
        <taxon>Nectriaceae</taxon>
        <taxon>Fusarium</taxon>
        <taxon>Fusarium fujikuroi species complex</taxon>
    </lineage>
</organism>
<dbReference type="Proteomes" id="UP000544331">
    <property type="component" value="Unassembled WGS sequence"/>
</dbReference>
<evidence type="ECO:0000313" key="2">
    <source>
        <dbReference type="EMBL" id="KAF5720618.1"/>
    </source>
</evidence>